<sequence length="132" mass="15011">MTPTQSQRTDTGETDWNQTPSFDSDEVDPTEGVTRDHFDHTIFDLVDQLKILLLLNECNAIFEQTGNLNHLTLTPQYLTKLSLFILSETGAFGEYAVVHLNVLLSAVVDPHEIISTVFPLLRNAFHRTRERL</sequence>
<dbReference type="Proteomes" id="UP001281761">
    <property type="component" value="Unassembled WGS sequence"/>
</dbReference>
<dbReference type="EMBL" id="JARBJD010000068">
    <property type="protein sequence ID" value="KAK2955321.1"/>
    <property type="molecule type" value="Genomic_DNA"/>
</dbReference>
<feature type="region of interest" description="Disordered" evidence="1">
    <location>
        <begin position="1"/>
        <end position="32"/>
    </location>
</feature>
<accession>A0ABQ9XV15</accession>
<protein>
    <submittedName>
        <fullName evidence="2">Uncharacterized protein</fullName>
    </submittedName>
</protein>
<evidence type="ECO:0000256" key="1">
    <source>
        <dbReference type="SAM" id="MobiDB-lite"/>
    </source>
</evidence>
<name>A0ABQ9XV15_9EUKA</name>
<keyword evidence="3" id="KW-1185">Reference proteome</keyword>
<comment type="caution">
    <text evidence="2">The sequence shown here is derived from an EMBL/GenBank/DDBJ whole genome shotgun (WGS) entry which is preliminary data.</text>
</comment>
<proteinExistence type="predicted"/>
<gene>
    <name evidence="2" type="ORF">BLNAU_9712</name>
</gene>
<evidence type="ECO:0000313" key="3">
    <source>
        <dbReference type="Proteomes" id="UP001281761"/>
    </source>
</evidence>
<reference evidence="2 3" key="1">
    <citation type="journal article" date="2022" name="bioRxiv">
        <title>Genomics of Preaxostyla Flagellates Illuminates Evolutionary Transitions and the Path Towards Mitochondrial Loss.</title>
        <authorList>
            <person name="Novak L.V.F."/>
            <person name="Treitli S.C."/>
            <person name="Pyrih J."/>
            <person name="Halakuc P."/>
            <person name="Pipaliya S.V."/>
            <person name="Vacek V."/>
            <person name="Brzon O."/>
            <person name="Soukal P."/>
            <person name="Eme L."/>
            <person name="Dacks J.B."/>
            <person name="Karnkowska A."/>
            <person name="Elias M."/>
            <person name="Hampl V."/>
        </authorList>
    </citation>
    <scope>NUCLEOTIDE SEQUENCE [LARGE SCALE GENOMIC DNA]</scope>
    <source>
        <strain evidence="2">NAU3</strain>
        <tissue evidence="2">Gut</tissue>
    </source>
</reference>
<evidence type="ECO:0000313" key="2">
    <source>
        <dbReference type="EMBL" id="KAK2955321.1"/>
    </source>
</evidence>
<feature type="compositionally biased region" description="Polar residues" evidence="1">
    <location>
        <begin position="1"/>
        <end position="22"/>
    </location>
</feature>
<organism evidence="2 3">
    <name type="scientific">Blattamonas nauphoetae</name>
    <dbReference type="NCBI Taxonomy" id="2049346"/>
    <lineage>
        <taxon>Eukaryota</taxon>
        <taxon>Metamonada</taxon>
        <taxon>Preaxostyla</taxon>
        <taxon>Oxymonadida</taxon>
        <taxon>Blattamonas</taxon>
    </lineage>
</organism>